<gene>
    <name evidence="1" type="ORF">METZ01_LOCUS446221</name>
</gene>
<dbReference type="Gene3D" id="3.90.550.10">
    <property type="entry name" value="Spore Coat Polysaccharide Biosynthesis Protein SpsA, Chain A"/>
    <property type="match status" value="1"/>
</dbReference>
<dbReference type="EMBL" id="UINC01182898">
    <property type="protein sequence ID" value="SVD93367.1"/>
    <property type="molecule type" value="Genomic_DNA"/>
</dbReference>
<feature type="non-terminal residue" evidence="1">
    <location>
        <position position="1"/>
    </location>
</feature>
<dbReference type="Pfam" id="PF13432">
    <property type="entry name" value="TPR_16"/>
    <property type="match status" value="2"/>
</dbReference>
<protein>
    <submittedName>
        <fullName evidence="1">Uncharacterized protein</fullName>
    </submittedName>
</protein>
<name>A0A382ZD04_9ZZZZ</name>
<evidence type="ECO:0000313" key="1">
    <source>
        <dbReference type="EMBL" id="SVD93367.1"/>
    </source>
</evidence>
<dbReference type="AlphaFoldDB" id="A0A382ZD04"/>
<dbReference type="PANTHER" id="PTHR43630:SF2">
    <property type="entry name" value="GLYCOSYLTRANSFERASE"/>
    <property type="match status" value="1"/>
</dbReference>
<sequence>GPAVARQKAEHYRRLMESWLDEHPDDMDVCFRLGHTAYTYGSREQALVYFERVLGAGDNLRPVSLRRHAFVFRGRCRLEAGDWHTSIADFEAALALDDADVFAHVSLGDALVKAGRHADAVRHLRLGLAGQLDGTFPLDRGIIDYTAHYFLGESLSALGRLDEAVEALQAACRVLPERPEAPQALRALRPSQATGDDKAVPGGFIPPAAVDDAARLTLCMIVRDEEVRLVACLESVQDLVDEIVVVDTGSKDKTIEVA</sequence>
<dbReference type="InterPro" id="IPR029044">
    <property type="entry name" value="Nucleotide-diphossugar_trans"/>
</dbReference>
<dbReference type="SUPFAM" id="SSF48452">
    <property type="entry name" value="TPR-like"/>
    <property type="match status" value="1"/>
</dbReference>
<dbReference type="PROSITE" id="PS50005">
    <property type="entry name" value="TPR"/>
    <property type="match status" value="1"/>
</dbReference>
<reference evidence="1" key="1">
    <citation type="submission" date="2018-05" db="EMBL/GenBank/DDBJ databases">
        <authorList>
            <person name="Lanie J.A."/>
            <person name="Ng W.-L."/>
            <person name="Kazmierczak K.M."/>
            <person name="Andrzejewski T.M."/>
            <person name="Davidsen T.M."/>
            <person name="Wayne K.J."/>
            <person name="Tettelin H."/>
            <person name="Glass J.I."/>
            <person name="Rusch D."/>
            <person name="Podicherti R."/>
            <person name="Tsui H.-C.T."/>
            <person name="Winkler M.E."/>
        </authorList>
    </citation>
    <scope>NUCLEOTIDE SEQUENCE</scope>
</reference>
<dbReference type="SUPFAM" id="SSF53448">
    <property type="entry name" value="Nucleotide-diphospho-sugar transferases"/>
    <property type="match status" value="1"/>
</dbReference>
<dbReference type="InterPro" id="IPR019734">
    <property type="entry name" value="TPR_rpt"/>
</dbReference>
<dbReference type="SMART" id="SM00028">
    <property type="entry name" value="TPR"/>
    <property type="match status" value="4"/>
</dbReference>
<accession>A0A382ZD04</accession>
<dbReference type="Gene3D" id="1.25.40.10">
    <property type="entry name" value="Tetratricopeptide repeat domain"/>
    <property type="match status" value="2"/>
</dbReference>
<dbReference type="PANTHER" id="PTHR43630">
    <property type="entry name" value="POLY-BETA-1,6-N-ACETYL-D-GLUCOSAMINE SYNTHASE"/>
    <property type="match status" value="1"/>
</dbReference>
<organism evidence="1">
    <name type="scientific">marine metagenome</name>
    <dbReference type="NCBI Taxonomy" id="408172"/>
    <lineage>
        <taxon>unclassified sequences</taxon>
        <taxon>metagenomes</taxon>
        <taxon>ecological metagenomes</taxon>
    </lineage>
</organism>
<feature type="non-terminal residue" evidence="1">
    <location>
        <position position="258"/>
    </location>
</feature>
<dbReference type="InterPro" id="IPR011990">
    <property type="entry name" value="TPR-like_helical_dom_sf"/>
</dbReference>
<proteinExistence type="predicted"/>